<feature type="non-terminal residue" evidence="2">
    <location>
        <position position="1"/>
    </location>
</feature>
<feature type="compositionally biased region" description="Polar residues" evidence="1">
    <location>
        <begin position="67"/>
        <end position="76"/>
    </location>
</feature>
<sequence>IFDYSSEEERKWWTPESSASPGIALAHGSVPAPAPDYAHDYAHVTALEHCEPKRYHHQSQYQYQHITLPQQSSNHMNTRRLSTLPTPPLPSRLRSHPLPCPHRRSRRPPRPRYRTTPSPPSRPSTNFTSQARRNSATPTA</sequence>
<gene>
    <name evidence="2" type="ORF">STEHIDRAFT_125881</name>
</gene>
<evidence type="ECO:0000313" key="2">
    <source>
        <dbReference type="EMBL" id="EIM80302.1"/>
    </source>
</evidence>
<dbReference type="AlphaFoldDB" id="R7S162"/>
<name>R7S162_STEHR</name>
<proteinExistence type="predicted"/>
<feature type="region of interest" description="Disordered" evidence="1">
    <location>
        <begin position="66"/>
        <end position="140"/>
    </location>
</feature>
<feature type="compositionally biased region" description="Polar residues" evidence="1">
    <location>
        <begin position="125"/>
        <end position="140"/>
    </location>
</feature>
<dbReference type="GeneID" id="18797669"/>
<dbReference type="KEGG" id="shs:STEHIDRAFT_125881"/>
<dbReference type="Proteomes" id="UP000053927">
    <property type="component" value="Unassembled WGS sequence"/>
</dbReference>
<dbReference type="EMBL" id="JH687398">
    <property type="protein sequence ID" value="EIM80302.1"/>
    <property type="molecule type" value="Genomic_DNA"/>
</dbReference>
<evidence type="ECO:0000256" key="1">
    <source>
        <dbReference type="SAM" id="MobiDB-lite"/>
    </source>
</evidence>
<reference evidence="3" key="1">
    <citation type="journal article" date="2012" name="Science">
        <title>The Paleozoic origin of enzymatic lignin decomposition reconstructed from 31 fungal genomes.</title>
        <authorList>
            <person name="Floudas D."/>
            <person name="Binder M."/>
            <person name="Riley R."/>
            <person name="Barry K."/>
            <person name="Blanchette R.A."/>
            <person name="Henrissat B."/>
            <person name="Martinez A.T."/>
            <person name="Otillar R."/>
            <person name="Spatafora J.W."/>
            <person name="Yadav J.S."/>
            <person name="Aerts A."/>
            <person name="Benoit I."/>
            <person name="Boyd A."/>
            <person name="Carlson A."/>
            <person name="Copeland A."/>
            <person name="Coutinho P.M."/>
            <person name="de Vries R.P."/>
            <person name="Ferreira P."/>
            <person name="Findley K."/>
            <person name="Foster B."/>
            <person name="Gaskell J."/>
            <person name="Glotzer D."/>
            <person name="Gorecki P."/>
            <person name="Heitman J."/>
            <person name="Hesse C."/>
            <person name="Hori C."/>
            <person name="Igarashi K."/>
            <person name="Jurgens J.A."/>
            <person name="Kallen N."/>
            <person name="Kersten P."/>
            <person name="Kohler A."/>
            <person name="Kuees U."/>
            <person name="Kumar T.K.A."/>
            <person name="Kuo A."/>
            <person name="LaButti K."/>
            <person name="Larrondo L.F."/>
            <person name="Lindquist E."/>
            <person name="Ling A."/>
            <person name="Lombard V."/>
            <person name="Lucas S."/>
            <person name="Lundell T."/>
            <person name="Martin R."/>
            <person name="McLaughlin D.J."/>
            <person name="Morgenstern I."/>
            <person name="Morin E."/>
            <person name="Murat C."/>
            <person name="Nagy L.G."/>
            <person name="Nolan M."/>
            <person name="Ohm R.A."/>
            <person name="Patyshakuliyeva A."/>
            <person name="Rokas A."/>
            <person name="Ruiz-Duenas F.J."/>
            <person name="Sabat G."/>
            <person name="Salamov A."/>
            <person name="Samejima M."/>
            <person name="Schmutz J."/>
            <person name="Slot J.C."/>
            <person name="St John F."/>
            <person name="Stenlid J."/>
            <person name="Sun H."/>
            <person name="Sun S."/>
            <person name="Syed K."/>
            <person name="Tsang A."/>
            <person name="Wiebenga A."/>
            <person name="Young D."/>
            <person name="Pisabarro A."/>
            <person name="Eastwood D.C."/>
            <person name="Martin F."/>
            <person name="Cullen D."/>
            <person name="Grigoriev I.V."/>
            <person name="Hibbett D.S."/>
        </authorList>
    </citation>
    <scope>NUCLEOTIDE SEQUENCE [LARGE SCALE GENOMIC DNA]</scope>
    <source>
        <strain evidence="3">FP-91666</strain>
    </source>
</reference>
<organism evidence="2 3">
    <name type="scientific">Stereum hirsutum (strain FP-91666)</name>
    <name type="common">White-rot fungus</name>
    <dbReference type="NCBI Taxonomy" id="721885"/>
    <lineage>
        <taxon>Eukaryota</taxon>
        <taxon>Fungi</taxon>
        <taxon>Dikarya</taxon>
        <taxon>Basidiomycota</taxon>
        <taxon>Agaricomycotina</taxon>
        <taxon>Agaricomycetes</taxon>
        <taxon>Russulales</taxon>
        <taxon>Stereaceae</taxon>
        <taxon>Stereum</taxon>
    </lineage>
</organism>
<evidence type="ECO:0000313" key="3">
    <source>
        <dbReference type="Proteomes" id="UP000053927"/>
    </source>
</evidence>
<accession>R7S162</accession>
<feature type="region of interest" description="Disordered" evidence="1">
    <location>
        <begin position="1"/>
        <end position="25"/>
    </location>
</feature>
<protein>
    <submittedName>
        <fullName evidence="2">Uncharacterized protein</fullName>
    </submittedName>
</protein>
<dbReference type="RefSeq" id="XP_007310446.1">
    <property type="nucleotide sequence ID" value="XM_007310384.1"/>
</dbReference>
<keyword evidence="3" id="KW-1185">Reference proteome</keyword>
<feature type="compositionally biased region" description="Basic residues" evidence="1">
    <location>
        <begin position="101"/>
        <end position="113"/>
    </location>
</feature>